<comment type="caution">
    <text evidence="2">The sequence shown here is derived from an EMBL/GenBank/DDBJ whole genome shotgun (WGS) entry which is preliminary data.</text>
</comment>
<dbReference type="EMBL" id="SMDR01000001">
    <property type="protein sequence ID" value="TNJ34491.1"/>
    <property type="molecule type" value="Genomic_DNA"/>
</dbReference>
<gene>
    <name evidence="2" type="ORF">E1B00_01505</name>
</gene>
<feature type="signal peptide" evidence="1">
    <location>
        <begin position="1"/>
        <end position="22"/>
    </location>
</feature>
<organism evidence="2 3">
    <name type="scientific">Arenimonas terrae</name>
    <dbReference type="NCBI Taxonomy" id="2546226"/>
    <lineage>
        <taxon>Bacteria</taxon>
        <taxon>Pseudomonadati</taxon>
        <taxon>Pseudomonadota</taxon>
        <taxon>Gammaproteobacteria</taxon>
        <taxon>Lysobacterales</taxon>
        <taxon>Lysobacteraceae</taxon>
        <taxon>Arenimonas</taxon>
    </lineage>
</organism>
<reference evidence="2 3" key="1">
    <citation type="submission" date="2019-03" db="EMBL/GenBank/DDBJ databases">
        <title>Arenimonas daejeonensis sp. nov., isolated from compost.</title>
        <authorList>
            <person name="Jeon C.O."/>
        </authorList>
    </citation>
    <scope>NUCLEOTIDE SEQUENCE [LARGE SCALE GENOMIC DNA]</scope>
    <source>
        <strain evidence="2 3">R29</strain>
    </source>
</reference>
<feature type="chain" id="PRO_5022845557" description="DUF1579 domain-containing protein" evidence="1">
    <location>
        <begin position="23"/>
        <end position="182"/>
    </location>
</feature>
<dbReference type="AlphaFoldDB" id="A0A5C4RUD0"/>
<protein>
    <recommendedName>
        <fullName evidence="4">DUF1579 domain-containing protein</fullName>
    </recommendedName>
</protein>
<evidence type="ECO:0000313" key="2">
    <source>
        <dbReference type="EMBL" id="TNJ34491.1"/>
    </source>
</evidence>
<sequence length="182" mass="19681">MRLASSSLLSLLLWALSGAALAQVPTPAAQAFERLKTLQGDWQGAFPDGRRHTVNYRLSAAGTVLVETWQLGPGRESMTLYHLDGDRLLATHYCPQGNQPRLQWVPGPDPDVQRFDFVDGTGLDLPDRSHQHAFVTRIGEGTYSRSETYVGNQATADERAEAAAAAGAEAAIVYTRIESSGG</sequence>
<evidence type="ECO:0000256" key="1">
    <source>
        <dbReference type="SAM" id="SignalP"/>
    </source>
</evidence>
<evidence type="ECO:0008006" key="4">
    <source>
        <dbReference type="Google" id="ProtNLM"/>
    </source>
</evidence>
<accession>A0A5C4RUD0</accession>
<keyword evidence="1" id="KW-0732">Signal</keyword>
<name>A0A5C4RUD0_9GAMM</name>
<dbReference type="Proteomes" id="UP000305760">
    <property type="component" value="Unassembled WGS sequence"/>
</dbReference>
<keyword evidence="3" id="KW-1185">Reference proteome</keyword>
<evidence type="ECO:0000313" key="3">
    <source>
        <dbReference type="Proteomes" id="UP000305760"/>
    </source>
</evidence>
<proteinExistence type="predicted"/>
<dbReference type="OrthoDB" id="129271at2"/>
<dbReference type="RefSeq" id="WP_139444929.1">
    <property type="nucleotide sequence ID" value="NZ_SMDR01000001.1"/>
</dbReference>